<organism evidence="1 2">
    <name type="scientific">Phaseolus angularis</name>
    <name type="common">Azuki bean</name>
    <name type="synonym">Vigna angularis</name>
    <dbReference type="NCBI Taxonomy" id="3914"/>
    <lineage>
        <taxon>Eukaryota</taxon>
        <taxon>Viridiplantae</taxon>
        <taxon>Streptophyta</taxon>
        <taxon>Embryophyta</taxon>
        <taxon>Tracheophyta</taxon>
        <taxon>Spermatophyta</taxon>
        <taxon>Magnoliopsida</taxon>
        <taxon>eudicotyledons</taxon>
        <taxon>Gunneridae</taxon>
        <taxon>Pentapetalae</taxon>
        <taxon>rosids</taxon>
        <taxon>fabids</taxon>
        <taxon>Fabales</taxon>
        <taxon>Fabaceae</taxon>
        <taxon>Papilionoideae</taxon>
        <taxon>50 kb inversion clade</taxon>
        <taxon>NPAAA clade</taxon>
        <taxon>indigoferoid/millettioid clade</taxon>
        <taxon>Phaseoleae</taxon>
        <taxon>Vigna</taxon>
    </lineage>
</organism>
<protein>
    <submittedName>
        <fullName evidence="1">Uncharacterized protein</fullName>
    </submittedName>
</protein>
<dbReference type="AlphaFoldDB" id="A0A0L9V4Z1"/>
<evidence type="ECO:0000313" key="1">
    <source>
        <dbReference type="EMBL" id="KOM50076.1"/>
    </source>
</evidence>
<proteinExistence type="predicted"/>
<evidence type="ECO:0000313" key="2">
    <source>
        <dbReference type="Proteomes" id="UP000053144"/>
    </source>
</evidence>
<name>A0A0L9V4Z1_PHAAN</name>
<gene>
    <name evidence="1" type="ORF">LR48_Vigan08g090300</name>
</gene>
<dbReference type="Proteomes" id="UP000053144">
    <property type="component" value="Chromosome 8"/>
</dbReference>
<reference evidence="2" key="1">
    <citation type="journal article" date="2015" name="Proc. Natl. Acad. Sci. U.S.A.">
        <title>Genome sequencing of adzuki bean (Vigna angularis) provides insight into high starch and low fat accumulation and domestication.</title>
        <authorList>
            <person name="Yang K."/>
            <person name="Tian Z."/>
            <person name="Chen C."/>
            <person name="Luo L."/>
            <person name="Zhao B."/>
            <person name="Wang Z."/>
            <person name="Yu L."/>
            <person name="Li Y."/>
            <person name="Sun Y."/>
            <person name="Li W."/>
            <person name="Chen Y."/>
            <person name="Li Y."/>
            <person name="Zhang Y."/>
            <person name="Ai D."/>
            <person name="Zhao J."/>
            <person name="Shang C."/>
            <person name="Ma Y."/>
            <person name="Wu B."/>
            <person name="Wang M."/>
            <person name="Gao L."/>
            <person name="Sun D."/>
            <person name="Zhang P."/>
            <person name="Guo F."/>
            <person name="Wang W."/>
            <person name="Li Y."/>
            <person name="Wang J."/>
            <person name="Varshney R.K."/>
            <person name="Wang J."/>
            <person name="Ling H.Q."/>
            <person name="Wan P."/>
        </authorList>
    </citation>
    <scope>NUCLEOTIDE SEQUENCE</scope>
    <source>
        <strain evidence="2">cv. Jingnong 6</strain>
    </source>
</reference>
<sequence length="100" mass="10688">MFASQSSSSCCNSLGHQTYHCSHGGGSMGLGIIPTCNYGEMAVVKMARTSRMREDIFGVVVTTRVELVMRCVATISSGAMKKMLMKGMLLLGGKGGRFMI</sequence>
<dbReference type="Gramene" id="KOM50076">
    <property type="protein sequence ID" value="KOM50076"/>
    <property type="gene ID" value="LR48_Vigan08g090300"/>
</dbReference>
<accession>A0A0L9V4Z1</accession>
<dbReference type="EMBL" id="CM003378">
    <property type="protein sequence ID" value="KOM50076.1"/>
    <property type="molecule type" value="Genomic_DNA"/>
</dbReference>